<dbReference type="InterPro" id="IPR018060">
    <property type="entry name" value="HTH_AraC"/>
</dbReference>
<name>A0ABT7LBJ0_9BACI</name>
<dbReference type="InterPro" id="IPR051552">
    <property type="entry name" value="HptR"/>
</dbReference>
<dbReference type="Pfam" id="PF00072">
    <property type="entry name" value="Response_reg"/>
    <property type="match status" value="1"/>
</dbReference>
<dbReference type="SUPFAM" id="SSF52172">
    <property type="entry name" value="CheY-like"/>
    <property type="match status" value="1"/>
</dbReference>
<dbReference type="PANTHER" id="PTHR42713:SF3">
    <property type="entry name" value="TRANSCRIPTIONAL REGULATORY PROTEIN HPTR"/>
    <property type="match status" value="1"/>
</dbReference>
<evidence type="ECO:0000259" key="9">
    <source>
        <dbReference type="PROSITE" id="PS01124"/>
    </source>
</evidence>
<dbReference type="Gene3D" id="1.10.10.60">
    <property type="entry name" value="Homeodomain-like"/>
    <property type="match status" value="2"/>
</dbReference>
<keyword evidence="2" id="KW-0963">Cytoplasm</keyword>
<dbReference type="RefSeq" id="WP_285934516.1">
    <property type="nucleotide sequence ID" value="NZ_JASTZU010000063.1"/>
</dbReference>
<dbReference type="Gene3D" id="3.40.50.2300">
    <property type="match status" value="1"/>
</dbReference>
<feature type="domain" description="HTH araC/xylS-type" evidence="9">
    <location>
        <begin position="407"/>
        <end position="505"/>
    </location>
</feature>
<dbReference type="PROSITE" id="PS01124">
    <property type="entry name" value="HTH_ARAC_FAMILY_2"/>
    <property type="match status" value="1"/>
</dbReference>
<dbReference type="PRINTS" id="PR00032">
    <property type="entry name" value="HTHARAC"/>
</dbReference>
<dbReference type="SMART" id="SM00342">
    <property type="entry name" value="HTH_ARAC"/>
    <property type="match status" value="1"/>
</dbReference>
<evidence type="ECO:0000256" key="8">
    <source>
        <dbReference type="PROSITE-ProRule" id="PRU00169"/>
    </source>
</evidence>
<evidence type="ECO:0000313" key="11">
    <source>
        <dbReference type="EMBL" id="MDL4843218.1"/>
    </source>
</evidence>
<proteinExistence type="predicted"/>
<dbReference type="Proteomes" id="UP001235343">
    <property type="component" value="Unassembled WGS sequence"/>
</dbReference>
<comment type="subcellular location">
    <subcellularLocation>
        <location evidence="1">Cytoplasm</location>
    </subcellularLocation>
</comment>
<evidence type="ECO:0000256" key="3">
    <source>
        <dbReference type="ARBA" id="ARBA00022553"/>
    </source>
</evidence>
<keyword evidence="4" id="KW-0902">Two-component regulatory system</keyword>
<keyword evidence="12" id="KW-1185">Reference proteome</keyword>
<keyword evidence="3 8" id="KW-0597">Phosphoprotein</keyword>
<feature type="domain" description="Response regulatory" evidence="10">
    <location>
        <begin position="6"/>
        <end position="123"/>
    </location>
</feature>
<sequence>MNVPWKVLIVDDEMLIRQGIINYINWEEEGFQIAGEAGNGKEALQLIEQSQPHIIITDIVMPGMDGIEFVKEVKAKYPTIEILVLSSFENFDYVRSTFQNGVADYILKPKLNGEELINTLRKIAPDRANNESKHQPASVEELLKKSIKGYTLMKGETTLASAFPYSQFIIVAVCRTEDKEKVLTYKEIKDQMAKHMESMEMYSIPNYENAIIYIVNFEPNQLTSIKLAVSELGKKYNDSDYESQWIISKPFSSISQLKEIYEENLLRMKNYFFYLQDRKLIMYDDLPEVVEDSKHFDLNQFIDFFKHKQFSVAMQYLTEHVDSLASNYTKDIFEYKSWLENIIFNIIVLLGNMKYDTADIESKKYDYFTNINEAKHASSALFHFYDFLSEVNKIVLKDNEESPTKMQLLLQYIDDYYSEPLSLTTLANHFHFNASYLSSYFSTHHREGFSEYLNQVRIDKAKLILKSGTISIATVSEMVGYSDPSYFCKVFKRIAGMSPSNYRKEASSMN</sequence>
<evidence type="ECO:0000313" key="12">
    <source>
        <dbReference type="Proteomes" id="UP001235343"/>
    </source>
</evidence>
<protein>
    <submittedName>
        <fullName evidence="11">Response regulator transcription factor</fullName>
    </submittedName>
</protein>
<evidence type="ECO:0000256" key="5">
    <source>
        <dbReference type="ARBA" id="ARBA00023015"/>
    </source>
</evidence>
<dbReference type="InterPro" id="IPR018062">
    <property type="entry name" value="HTH_AraC-typ_CS"/>
</dbReference>
<dbReference type="PROSITE" id="PS00041">
    <property type="entry name" value="HTH_ARAC_FAMILY_1"/>
    <property type="match status" value="1"/>
</dbReference>
<dbReference type="PROSITE" id="PS50110">
    <property type="entry name" value="RESPONSE_REGULATORY"/>
    <property type="match status" value="1"/>
</dbReference>
<evidence type="ECO:0000259" key="10">
    <source>
        <dbReference type="PROSITE" id="PS50110"/>
    </source>
</evidence>
<keyword evidence="7" id="KW-0804">Transcription</keyword>
<dbReference type="SMART" id="SM00448">
    <property type="entry name" value="REC"/>
    <property type="match status" value="1"/>
</dbReference>
<dbReference type="InterPro" id="IPR020449">
    <property type="entry name" value="Tscrpt_reg_AraC-type_HTH"/>
</dbReference>
<organism evidence="11 12">
    <name type="scientific">Aquibacillus rhizosphaerae</name>
    <dbReference type="NCBI Taxonomy" id="3051431"/>
    <lineage>
        <taxon>Bacteria</taxon>
        <taxon>Bacillati</taxon>
        <taxon>Bacillota</taxon>
        <taxon>Bacilli</taxon>
        <taxon>Bacillales</taxon>
        <taxon>Bacillaceae</taxon>
        <taxon>Aquibacillus</taxon>
    </lineage>
</organism>
<gene>
    <name evidence="11" type="ORF">QQS35_22530</name>
</gene>
<reference evidence="11 12" key="1">
    <citation type="submission" date="2023-06" db="EMBL/GenBank/DDBJ databases">
        <title>Aquibacillus rhizosphaerae LR5S19.</title>
        <authorList>
            <person name="Sun J.-Q."/>
        </authorList>
    </citation>
    <scope>NUCLEOTIDE SEQUENCE [LARGE SCALE GENOMIC DNA]</scope>
    <source>
        <strain evidence="11 12">LR5S19</strain>
    </source>
</reference>
<keyword evidence="6" id="KW-0238">DNA-binding</keyword>
<dbReference type="PANTHER" id="PTHR42713">
    <property type="entry name" value="HISTIDINE KINASE-RELATED"/>
    <property type="match status" value="1"/>
</dbReference>
<dbReference type="EMBL" id="JASTZU010000063">
    <property type="protein sequence ID" value="MDL4843218.1"/>
    <property type="molecule type" value="Genomic_DNA"/>
</dbReference>
<evidence type="ECO:0000256" key="2">
    <source>
        <dbReference type="ARBA" id="ARBA00022490"/>
    </source>
</evidence>
<dbReference type="CDD" id="cd17536">
    <property type="entry name" value="REC_YesN-like"/>
    <property type="match status" value="1"/>
</dbReference>
<evidence type="ECO:0000256" key="1">
    <source>
        <dbReference type="ARBA" id="ARBA00004496"/>
    </source>
</evidence>
<dbReference type="InterPro" id="IPR011006">
    <property type="entry name" value="CheY-like_superfamily"/>
</dbReference>
<comment type="caution">
    <text evidence="11">The sequence shown here is derived from an EMBL/GenBank/DDBJ whole genome shotgun (WGS) entry which is preliminary data.</text>
</comment>
<dbReference type="SUPFAM" id="SSF46689">
    <property type="entry name" value="Homeodomain-like"/>
    <property type="match status" value="2"/>
</dbReference>
<accession>A0ABT7LBJ0</accession>
<keyword evidence="5" id="KW-0805">Transcription regulation</keyword>
<evidence type="ECO:0000256" key="7">
    <source>
        <dbReference type="ARBA" id="ARBA00023163"/>
    </source>
</evidence>
<dbReference type="InterPro" id="IPR009057">
    <property type="entry name" value="Homeodomain-like_sf"/>
</dbReference>
<evidence type="ECO:0000256" key="4">
    <source>
        <dbReference type="ARBA" id="ARBA00023012"/>
    </source>
</evidence>
<dbReference type="Pfam" id="PF12833">
    <property type="entry name" value="HTH_18"/>
    <property type="match status" value="1"/>
</dbReference>
<dbReference type="InterPro" id="IPR001789">
    <property type="entry name" value="Sig_transdc_resp-reg_receiver"/>
</dbReference>
<evidence type="ECO:0000256" key="6">
    <source>
        <dbReference type="ARBA" id="ARBA00023125"/>
    </source>
</evidence>
<feature type="modified residue" description="4-aspartylphosphate" evidence="8">
    <location>
        <position position="58"/>
    </location>
</feature>